<accession>A0AAD3Y0J6</accession>
<evidence type="ECO:0000313" key="2">
    <source>
        <dbReference type="EMBL" id="GMH24583.1"/>
    </source>
</evidence>
<dbReference type="GO" id="GO:0003713">
    <property type="term" value="F:transcription coactivator activity"/>
    <property type="evidence" value="ECO:0007669"/>
    <property type="project" value="TreeGrafter"/>
</dbReference>
<comment type="caution">
    <text evidence="2">The sequence shown here is derived from an EMBL/GenBank/DDBJ whole genome shotgun (WGS) entry which is preliminary data.</text>
</comment>
<dbReference type="PANTHER" id="PTHR21277">
    <property type="entry name" value="TRANSCRIPTIONAL ADAPTER 1"/>
    <property type="match status" value="1"/>
</dbReference>
<proteinExistence type="predicted"/>
<gene>
    <name evidence="2" type="ORF">Nepgr_026426</name>
</gene>
<dbReference type="Pfam" id="PF12767">
    <property type="entry name" value="SAGA-Tad1"/>
    <property type="match status" value="1"/>
</dbReference>
<dbReference type="EMBL" id="BSYO01000028">
    <property type="protein sequence ID" value="GMH24583.1"/>
    <property type="molecule type" value="Genomic_DNA"/>
</dbReference>
<protein>
    <submittedName>
        <fullName evidence="2">Uncharacterized protein</fullName>
    </submittedName>
</protein>
<dbReference type="CDD" id="cd22933">
    <property type="entry name" value="HFD_HFI1"/>
    <property type="match status" value="1"/>
</dbReference>
<keyword evidence="3" id="KW-1185">Reference proteome</keyword>
<reference evidence="2" key="1">
    <citation type="submission" date="2023-05" db="EMBL/GenBank/DDBJ databases">
        <title>Nepenthes gracilis genome sequencing.</title>
        <authorList>
            <person name="Fukushima K."/>
        </authorList>
    </citation>
    <scope>NUCLEOTIDE SEQUENCE</scope>
    <source>
        <strain evidence="2">SING2019-196</strain>
    </source>
</reference>
<name>A0AAD3Y0J6_NEPGR</name>
<evidence type="ECO:0000256" key="1">
    <source>
        <dbReference type="SAM" id="MobiDB-lite"/>
    </source>
</evidence>
<feature type="compositionally biased region" description="Basic and acidic residues" evidence="1">
    <location>
        <begin position="133"/>
        <end position="143"/>
    </location>
</feature>
<dbReference type="Proteomes" id="UP001279734">
    <property type="component" value="Unassembled WGS sequence"/>
</dbReference>
<dbReference type="GO" id="GO:0000124">
    <property type="term" value="C:SAGA complex"/>
    <property type="evidence" value="ECO:0007669"/>
    <property type="project" value="TreeGrafter"/>
</dbReference>
<dbReference type="InterPro" id="IPR024738">
    <property type="entry name" value="Hfi1/Tada1"/>
</dbReference>
<feature type="region of interest" description="Disordered" evidence="1">
    <location>
        <begin position="120"/>
        <end position="154"/>
    </location>
</feature>
<evidence type="ECO:0000313" key="3">
    <source>
        <dbReference type="Proteomes" id="UP001279734"/>
    </source>
</evidence>
<dbReference type="GO" id="GO:0006357">
    <property type="term" value="P:regulation of transcription by RNA polymerase II"/>
    <property type="evidence" value="ECO:0007669"/>
    <property type="project" value="TreeGrafter"/>
</dbReference>
<organism evidence="2 3">
    <name type="scientific">Nepenthes gracilis</name>
    <name type="common">Slender pitcher plant</name>
    <dbReference type="NCBI Taxonomy" id="150966"/>
    <lineage>
        <taxon>Eukaryota</taxon>
        <taxon>Viridiplantae</taxon>
        <taxon>Streptophyta</taxon>
        <taxon>Embryophyta</taxon>
        <taxon>Tracheophyta</taxon>
        <taxon>Spermatophyta</taxon>
        <taxon>Magnoliopsida</taxon>
        <taxon>eudicotyledons</taxon>
        <taxon>Gunneridae</taxon>
        <taxon>Pentapetalae</taxon>
        <taxon>Caryophyllales</taxon>
        <taxon>Nepenthaceae</taxon>
        <taxon>Nepenthes</taxon>
    </lineage>
</organism>
<dbReference type="AlphaFoldDB" id="A0AAD3Y0J6"/>
<dbReference type="PANTHER" id="PTHR21277:SF44">
    <property type="entry name" value="TRANSCRIPTIONAL REGULATOR OF RNA POLII, SAGA, SUBUNIT"/>
    <property type="match status" value="1"/>
</dbReference>
<sequence length="348" mass="38804">MVMRNLGMKMPDNRHFTRINVAEIKTRIGKKLGAQKAKKYYDLLTGLFDRKLTKSEFDRLCVSAIGRENIRLHNLLISSILKNACLSKTPPPKGRKLECLPNGKVVNGYQISCLQSLSRDTFPQSPRRGRTPSNRDRRFRDRPSPLGPHGKPQNAALASEDLAPKIQEQQPATEVLLSLGSRPFEINSVEDGEEVDQAARSPGIHGRGPVMAPIGIPMTVKAPRKVSRAVSTAAMNMETCEGSGELPDTCSLRKWLEQKLDHQGLKMSLDFVNLLNSGIDVFLKRLIKPSLDLAASRLGNGQQDHRSNQSILASISDFRMAMEMNPTVLGEDWPIQLEKICLRESEEF</sequence>